<dbReference type="AlphaFoldDB" id="K4A3H4"/>
<evidence type="ECO:0000313" key="2">
    <source>
        <dbReference type="Proteomes" id="UP000004995"/>
    </source>
</evidence>
<dbReference type="EMBL" id="AGNK02000628">
    <property type="status" value="NOT_ANNOTATED_CDS"/>
    <property type="molecule type" value="Genomic_DNA"/>
</dbReference>
<dbReference type="EnsemblPlants" id="KQL22187">
    <property type="protein sequence ID" value="KQL22187"/>
    <property type="gene ID" value="SETIT_033427mg"/>
</dbReference>
<dbReference type="Proteomes" id="UP000004995">
    <property type="component" value="Unassembled WGS sequence"/>
</dbReference>
<reference evidence="2" key="1">
    <citation type="journal article" date="2012" name="Nat. Biotechnol.">
        <title>Reference genome sequence of the model plant Setaria.</title>
        <authorList>
            <person name="Bennetzen J.L."/>
            <person name="Schmutz J."/>
            <person name="Wang H."/>
            <person name="Percifield R."/>
            <person name="Hawkins J."/>
            <person name="Pontaroli A.C."/>
            <person name="Estep M."/>
            <person name="Feng L."/>
            <person name="Vaughn J.N."/>
            <person name="Grimwood J."/>
            <person name="Jenkins J."/>
            <person name="Barry K."/>
            <person name="Lindquist E."/>
            <person name="Hellsten U."/>
            <person name="Deshpande S."/>
            <person name="Wang X."/>
            <person name="Wu X."/>
            <person name="Mitros T."/>
            <person name="Triplett J."/>
            <person name="Yang X."/>
            <person name="Ye C.Y."/>
            <person name="Mauro-Herrera M."/>
            <person name="Wang L."/>
            <person name="Li P."/>
            <person name="Sharma M."/>
            <person name="Sharma R."/>
            <person name="Ronald P.C."/>
            <person name="Panaud O."/>
            <person name="Kellogg E.A."/>
            <person name="Brutnell T.P."/>
            <person name="Doust A.N."/>
            <person name="Tuskan G.A."/>
            <person name="Rokhsar D."/>
            <person name="Devos K.M."/>
        </authorList>
    </citation>
    <scope>NUCLEOTIDE SEQUENCE [LARGE SCALE GENOMIC DNA]</scope>
    <source>
        <strain evidence="2">cv. Yugu1</strain>
    </source>
</reference>
<accession>K4A3H4</accession>
<protein>
    <submittedName>
        <fullName evidence="1">Uncharacterized protein</fullName>
    </submittedName>
</protein>
<reference evidence="1" key="2">
    <citation type="submission" date="2018-08" db="UniProtKB">
        <authorList>
            <consortium name="EnsemblPlants"/>
        </authorList>
    </citation>
    <scope>IDENTIFICATION</scope>
    <source>
        <strain evidence="1">Yugu1</strain>
    </source>
</reference>
<dbReference type="Gramene" id="KQL22187">
    <property type="protein sequence ID" value="KQL22187"/>
    <property type="gene ID" value="SETIT_033427mg"/>
</dbReference>
<keyword evidence="2" id="KW-1185">Reference proteome</keyword>
<name>K4A3H4_SETIT</name>
<evidence type="ECO:0000313" key="1">
    <source>
        <dbReference type="EnsemblPlants" id="KQL22187"/>
    </source>
</evidence>
<dbReference type="HOGENOM" id="CLU_3261431_0_0_1"/>
<sequence length="42" mass="4474">MMKSPFFSLLHCSTNSCGVQLPACNVEKLLSATSGELVTNSQ</sequence>
<dbReference type="InParanoid" id="K4A3H4"/>
<organism evidence="1 2">
    <name type="scientific">Setaria italica</name>
    <name type="common">Foxtail millet</name>
    <name type="synonym">Panicum italicum</name>
    <dbReference type="NCBI Taxonomy" id="4555"/>
    <lineage>
        <taxon>Eukaryota</taxon>
        <taxon>Viridiplantae</taxon>
        <taxon>Streptophyta</taxon>
        <taxon>Embryophyta</taxon>
        <taxon>Tracheophyta</taxon>
        <taxon>Spermatophyta</taxon>
        <taxon>Magnoliopsida</taxon>
        <taxon>Liliopsida</taxon>
        <taxon>Poales</taxon>
        <taxon>Poaceae</taxon>
        <taxon>PACMAD clade</taxon>
        <taxon>Panicoideae</taxon>
        <taxon>Panicodae</taxon>
        <taxon>Paniceae</taxon>
        <taxon>Cenchrinae</taxon>
        <taxon>Setaria</taxon>
    </lineage>
</organism>
<proteinExistence type="predicted"/>